<dbReference type="VEuPathDB" id="FungiDB:H257_11062"/>
<evidence type="ECO:0000313" key="1">
    <source>
        <dbReference type="EMBL" id="ETV74544.1"/>
    </source>
</evidence>
<dbReference type="RefSeq" id="XP_009836202.1">
    <property type="nucleotide sequence ID" value="XM_009837900.1"/>
</dbReference>
<proteinExistence type="predicted"/>
<protein>
    <submittedName>
        <fullName evidence="1">Uncharacterized protein</fullName>
    </submittedName>
</protein>
<dbReference type="EMBL" id="KI913144">
    <property type="protein sequence ID" value="ETV74544.1"/>
    <property type="molecule type" value="Genomic_DNA"/>
</dbReference>
<dbReference type="GeneID" id="20813058"/>
<sequence length="124" mass="14334">MQGSVLPDIRRFALMDTLLHVEGCTSAFPAVWVHGKHTLEESFCDKAELGPLLSLMKSHYKAHPFLSMHEDAMTPHDKARVFYIRAVEEFYKFCKECSASYLFVYMFNNWIFNDHGSIFFALSS</sequence>
<dbReference type="AlphaFoldDB" id="W4G678"/>
<organism evidence="1">
    <name type="scientific">Aphanomyces astaci</name>
    <name type="common">Crayfish plague agent</name>
    <dbReference type="NCBI Taxonomy" id="112090"/>
    <lineage>
        <taxon>Eukaryota</taxon>
        <taxon>Sar</taxon>
        <taxon>Stramenopiles</taxon>
        <taxon>Oomycota</taxon>
        <taxon>Saprolegniomycetes</taxon>
        <taxon>Saprolegniales</taxon>
        <taxon>Verrucalvaceae</taxon>
        <taxon>Aphanomyces</taxon>
    </lineage>
</organism>
<reference evidence="1" key="1">
    <citation type="submission" date="2013-12" db="EMBL/GenBank/DDBJ databases">
        <title>The Genome Sequence of Aphanomyces astaci APO3.</title>
        <authorList>
            <consortium name="The Broad Institute Genomics Platform"/>
            <person name="Russ C."/>
            <person name="Tyler B."/>
            <person name="van West P."/>
            <person name="Dieguez-Uribeondo J."/>
            <person name="Young S.K."/>
            <person name="Zeng Q."/>
            <person name="Gargeya S."/>
            <person name="Fitzgerald M."/>
            <person name="Abouelleil A."/>
            <person name="Alvarado L."/>
            <person name="Chapman S.B."/>
            <person name="Gainer-Dewar J."/>
            <person name="Goldberg J."/>
            <person name="Griggs A."/>
            <person name="Gujja S."/>
            <person name="Hansen M."/>
            <person name="Howarth C."/>
            <person name="Imamovic A."/>
            <person name="Ireland A."/>
            <person name="Larimer J."/>
            <person name="McCowan C."/>
            <person name="Murphy C."/>
            <person name="Pearson M."/>
            <person name="Poon T.W."/>
            <person name="Priest M."/>
            <person name="Roberts A."/>
            <person name="Saif S."/>
            <person name="Shea T."/>
            <person name="Sykes S."/>
            <person name="Wortman J."/>
            <person name="Nusbaum C."/>
            <person name="Birren B."/>
        </authorList>
    </citation>
    <scope>NUCLEOTIDE SEQUENCE [LARGE SCALE GENOMIC DNA]</scope>
    <source>
        <strain evidence="1">APO3</strain>
    </source>
</reference>
<name>W4G678_APHAT</name>
<gene>
    <name evidence="1" type="ORF">H257_11062</name>
</gene>
<accession>W4G678</accession>